<dbReference type="AlphaFoldDB" id="A0A5J5I636"/>
<organism evidence="2 3">
    <name type="scientific">Sphingobium limneticum</name>
    <dbReference type="NCBI Taxonomy" id="1007511"/>
    <lineage>
        <taxon>Bacteria</taxon>
        <taxon>Pseudomonadati</taxon>
        <taxon>Pseudomonadota</taxon>
        <taxon>Alphaproteobacteria</taxon>
        <taxon>Sphingomonadales</taxon>
        <taxon>Sphingomonadaceae</taxon>
        <taxon>Sphingobium</taxon>
    </lineage>
</organism>
<dbReference type="Proteomes" id="UP000326364">
    <property type="component" value="Unassembled WGS sequence"/>
</dbReference>
<reference evidence="3 4" key="1">
    <citation type="submission" date="2019-09" db="EMBL/GenBank/DDBJ databases">
        <authorList>
            <person name="Feng G."/>
        </authorList>
    </citation>
    <scope>NUCLEOTIDE SEQUENCE [LARGE SCALE GENOMIC DNA]</scope>
    <source>
        <strain evidence="2 3">KACC 19283</strain>
        <strain evidence="1 4">KACC 19284</strain>
    </source>
</reference>
<evidence type="ECO:0000313" key="1">
    <source>
        <dbReference type="EMBL" id="KAA9018304.1"/>
    </source>
</evidence>
<evidence type="ECO:0000313" key="2">
    <source>
        <dbReference type="EMBL" id="KAA9030939.1"/>
    </source>
</evidence>
<evidence type="ECO:0000313" key="3">
    <source>
        <dbReference type="Proteomes" id="UP000325933"/>
    </source>
</evidence>
<comment type="caution">
    <text evidence="2">The sequence shown here is derived from an EMBL/GenBank/DDBJ whole genome shotgun (WGS) entry which is preliminary data.</text>
</comment>
<dbReference type="EMBL" id="VYQB01000005">
    <property type="protein sequence ID" value="KAA9018304.1"/>
    <property type="molecule type" value="Genomic_DNA"/>
</dbReference>
<dbReference type="Proteomes" id="UP000325933">
    <property type="component" value="Unassembled WGS sequence"/>
</dbReference>
<protein>
    <submittedName>
        <fullName evidence="2">Uncharacterized protein</fullName>
    </submittedName>
</protein>
<gene>
    <name evidence="2" type="ORF">F4U95_09280</name>
    <name evidence="1" type="ORF">F4U96_09335</name>
</gene>
<evidence type="ECO:0000313" key="4">
    <source>
        <dbReference type="Proteomes" id="UP000326364"/>
    </source>
</evidence>
<accession>A0A5J5I636</accession>
<sequence>MSVENTDHALFVQSEYRYAPAKNPGVQALNDGAAEISIDTSLNEAAAQALANKILAENEHPRIFSMDVEDFVWLDFFIDGPPQWHTVLEHDAVDEPLKGISTSIDFNEGYSVIEVRG</sequence>
<keyword evidence="4" id="KW-1185">Reference proteome</keyword>
<name>A0A5J5I636_9SPHN</name>
<proteinExistence type="predicted"/>
<dbReference type="RefSeq" id="WP_150425488.1">
    <property type="nucleotide sequence ID" value="NZ_VYQA01000005.1"/>
</dbReference>
<dbReference type="EMBL" id="VYQA01000005">
    <property type="protein sequence ID" value="KAA9030939.1"/>
    <property type="molecule type" value="Genomic_DNA"/>
</dbReference>